<dbReference type="OrthoDB" id="821805at2"/>
<evidence type="ECO:0000313" key="3">
    <source>
        <dbReference type="Proteomes" id="UP000198990"/>
    </source>
</evidence>
<dbReference type="Proteomes" id="UP000198990">
    <property type="component" value="Unassembled WGS sequence"/>
</dbReference>
<keyword evidence="1" id="KW-0472">Membrane</keyword>
<evidence type="ECO:0000313" key="2">
    <source>
        <dbReference type="EMBL" id="SEL48457.1"/>
    </source>
</evidence>
<keyword evidence="1" id="KW-1133">Transmembrane helix</keyword>
<keyword evidence="1" id="KW-0812">Transmembrane</keyword>
<keyword evidence="3" id="KW-1185">Reference proteome</keyword>
<accession>A0A1H7QMJ9</accession>
<dbReference type="STRING" id="228957.SAMN04488008_10410"/>
<evidence type="ECO:0000256" key="1">
    <source>
        <dbReference type="SAM" id="Phobius"/>
    </source>
</evidence>
<dbReference type="AlphaFoldDB" id="A0A1H7QMJ9"/>
<dbReference type="EMBL" id="FNZN01000004">
    <property type="protein sequence ID" value="SEL48457.1"/>
    <property type="molecule type" value="Genomic_DNA"/>
</dbReference>
<name>A0A1H7QMJ9_9FLAO</name>
<dbReference type="Pfam" id="PF19578">
    <property type="entry name" value="DUF6090"/>
    <property type="match status" value="1"/>
</dbReference>
<reference evidence="3" key="1">
    <citation type="submission" date="2016-10" db="EMBL/GenBank/DDBJ databases">
        <authorList>
            <person name="Varghese N."/>
            <person name="Submissions S."/>
        </authorList>
    </citation>
    <scope>NUCLEOTIDE SEQUENCE [LARGE SCALE GENOMIC DNA]</scope>
    <source>
        <strain evidence="3">DSM 16471</strain>
    </source>
</reference>
<proteinExistence type="predicted"/>
<gene>
    <name evidence="2" type="ORF">SAMN04488008_10410</name>
</gene>
<feature type="transmembrane region" description="Helical" evidence="1">
    <location>
        <begin position="21"/>
        <end position="40"/>
    </location>
</feature>
<protein>
    <submittedName>
        <fullName evidence="2">Uncharacterized protein</fullName>
    </submittedName>
</protein>
<organism evidence="2 3">
    <name type="scientific">Maribacter orientalis</name>
    <dbReference type="NCBI Taxonomy" id="228957"/>
    <lineage>
        <taxon>Bacteria</taxon>
        <taxon>Pseudomonadati</taxon>
        <taxon>Bacteroidota</taxon>
        <taxon>Flavobacteriia</taxon>
        <taxon>Flavobacteriales</taxon>
        <taxon>Flavobacteriaceae</taxon>
        <taxon>Maribacter</taxon>
    </lineage>
</organism>
<sequence>MINFFRKIRQNLLMENKTGKYFKYAIGEIVLVMIGILLALQVSNWNQDRKDRISERKLLDNIHRDFVHNKVDFDSLKAIHYRALEGLEKLVTLFPLGNDSLKYAAYKKYNLQMEGMTYYPYSGSIESVVNSNALQLIQDEELQKYLVSWKDVFLDYKEDEKVYYDYLTDFLWPYYRDAFDTTGKDTAMNLATRNTIKFQNMIVSRRNYLRGVIKAIEEEPIENHINEIVRLTKPKVE</sequence>
<dbReference type="InterPro" id="IPR045749">
    <property type="entry name" value="DUF6090"/>
</dbReference>